<organism evidence="2 3">
    <name type="scientific">Mycolicibacterium bacteremicum</name>
    <name type="common">Mycobacterium bacteremicum</name>
    <dbReference type="NCBI Taxonomy" id="564198"/>
    <lineage>
        <taxon>Bacteria</taxon>
        <taxon>Bacillati</taxon>
        <taxon>Actinomycetota</taxon>
        <taxon>Actinomycetes</taxon>
        <taxon>Mycobacteriales</taxon>
        <taxon>Mycobacteriaceae</taxon>
        <taxon>Mycolicibacterium</taxon>
    </lineage>
</organism>
<reference evidence="2 3" key="1">
    <citation type="submission" date="2017-02" db="EMBL/GenBank/DDBJ databases">
        <title>The new phylogeny of genus Mycobacterium.</title>
        <authorList>
            <person name="Tortoli E."/>
            <person name="Trovato A."/>
            <person name="Cirillo D.M."/>
        </authorList>
    </citation>
    <scope>NUCLEOTIDE SEQUENCE [LARGE SCALE GENOMIC DNA]</scope>
    <source>
        <strain evidence="2 3">DSM 45578</strain>
    </source>
</reference>
<dbReference type="InterPro" id="IPR038740">
    <property type="entry name" value="BioF2-like_GNAT_dom"/>
</dbReference>
<accession>A0A1W9YXP9</accession>
<evidence type="ECO:0000313" key="3">
    <source>
        <dbReference type="Proteomes" id="UP000192366"/>
    </source>
</evidence>
<protein>
    <submittedName>
        <fullName evidence="2">Cellulose biosynthesis protein CelD</fullName>
    </submittedName>
</protein>
<dbReference type="Gene3D" id="3.40.630.30">
    <property type="match status" value="1"/>
</dbReference>
<dbReference type="InterPro" id="IPR016181">
    <property type="entry name" value="Acyl_CoA_acyltransferase"/>
</dbReference>
<dbReference type="Proteomes" id="UP000192366">
    <property type="component" value="Unassembled WGS sequence"/>
</dbReference>
<dbReference type="Pfam" id="PF13480">
    <property type="entry name" value="Acetyltransf_6"/>
    <property type="match status" value="1"/>
</dbReference>
<proteinExistence type="predicted"/>
<keyword evidence="3" id="KW-1185">Reference proteome</keyword>
<dbReference type="AlphaFoldDB" id="A0A1W9YXP9"/>
<dbReference type="OrthoDB" id="9808976at2"/>
<dbReference type="RefSeq" id="WP_083058335.1">
    <property type="nucleotide sequence ID" value="NZ_JACKVM010000016.1"/>
</dbReference>
<name>A0A1W9YXP9_MYCBA</name>
<evidence type="ECO:0000313" key="2">
    <source>
        <dbReference type="EMBL" id="ORA04550.1"/>
    </source>
</evidence>
<dbReference type="STRING" id="564198.BST17_12620"/>
<dbReference type="EMBL" id="MVHJ01000009">
    <property type="protein sequence ID" value="ORA04550.1"/>
    <property type="molecule type" value="Genomic_DNA"/>
</dbReference>
<dbReference type="SUPFAM" id="SSF55729">
    <property type="entry name" value="Acyl-CoA N-acyltransferases (Nat)"/>
    <property type="match status" value="1"/>
</dbReference>
<gene>
    <name evidence="2" type="ORF">BST17_12620</name>
</gene>
<evidence type="ECO:0000259" key="1">
    <source>
        <dbReference type="Pfam" id="PF13480"/>
    </source>
</evidence>
<feature type="domain" description="BioF2-like acetyltransferase" evidence="1">
    <location>
        <begin position="195"/>
        <end position="337"/>
    </location>
</feature>
<comment type="caution">
    <text evidence="2">The sequence shown here is derived from an EMBL/GenBank/DDBJ whole genome shotgun (WGS) entry which is preliminary data.</text>
</comment>
<sequence>MAQDEQARLQAVPRHSGDVVFSVEPIDTLDGLEREWRRLEAEAAPSFFLSWHWIGTLLEMVPPSAMPRVLRGTADGRTVALAVLGDAQIRRHHIVRTRRWVLNATGDPRLDCIFLEHNGLLADPDVGWEGLIEAFCATVGVDEISFPGIATPPPDALVEARGLLREERPESSFAVDLGTLSASAGDITAILSPNARSQLRRALRKLDPVTIEAASDEQQALAFFRMLKELHIPWWEQRGLPHAFVHPFFERFHERLIERGFAEGAVELLRVQSGDRTLGVLYNFRRGNRIYAYQSGFVQPRAHERPGVIAHALAIKKAWQDGAEIYDFMAGENRLKRSFGNRTETLSWTVVQKPRLRFRIEHRALGGTRSAKKKASTDHESA</sequence>